<reference evidence="2" key="1">
    <citation type="submission" date="2018-11" db="EMBL/GenBank/DDBJ databases">
        <authorList>
            <consortium name="Pathogen Informatics"/>
        </authorList>
    </citation>
    <scope>NUCLEOTIDE SEQUENCE</scope>
</reference>
<proteinExistence type="predicted"/>
<comment type="caution">
    <text evidence="2">The sequence shown here is derived from an EMBL/GenBank/DDBJ whole genome shotgun (WGS) entry which is preliminary data.</text>
</comment>
<accession>A0A448WT11</accession>
<evidence type="ECO:0000313" key="2">
    <source>
        <dbReference type="EMBL" id="VEL19486.1"/>
    </source>
</evidence>
<dbReference type="OrthoDB" id="267517at2759"/>
<gene>
    <name evidence="2" type="ORF">PXEA_LOCUS12926</name>
</gene>
<organism evidence="2 3">
    <name type="scientific">Protopolystoma xenopodis</name>
    <dbReference type="NCBI Taxonomy" id="117903"/>
    <lineage>
        <taxon>Eukaryota</taxon>
        <taxon>Metazoa</taxon>
        <taxon>Spiralia</taxon>
        <taxon>Lophotrochozoa</taxon>
        <taxon>Platyhelminthes</taxon>
        <taxon>Monogenea</taxon>
        <taxon>Polyopisthocotylea</taxon>
        <taxon>Polystomatidea</taxon>
        <taxon>Polystomatidae</taxon>
        <taxon>Protopolystoma</taxon>
    </lineage>
</organism>
<keyword evidence="3" id="KW-1185">Reference proteome</keyword>
<protein>
    <submittedName>
        <fullName evidence="2">Uncharacterized protein</fullName>
    </submittedName>
</protein>
<feature type="compositionally biased region" description="Low complexity" evidence="1">
    <location>
        <begin position="9"/>
        <end position="32"/>
    </location>
</feature>
<dbReference type="EMBL" id="CAAALY010041775">
    <property type="protein sequence ID" value="VEL19486.1"/>
    <property type="molecule type" value="Genomic_DNA"/>
</dbReference>
<feature type="region of interest" description="Disordered" evidence="1">
    <location>
        <begin position="1"/>
        <end position="32"/>
    </location>
</feature>
<name>A0A448WT11_9PLAT</name>
<evidence type="ECO:0000313" key="3">
    <source>
        <dbReference type="Proteomes" id="UP000784294"/>
    </source>
</evidence>
<dbReference type="AlphaFoldDB" id="A0A448WT11"/>
<evidence type="ECO:0000256" key="1">
    <source>
        <dbReference type="SAM" id="MobiDB-lite"/>
    </source>
</evidence>
<sequence>MQGKRARHLLSSSSLDVTPPVSSSTPLSSSLPCRSSRIGNPIALLDSRLSTWRPRRFIMFLQPMDSRANSDSTHESPAVSKSSSTAVTASTSINNRATNQAIPWQTAAAELILRLASAERVGRRSWMRPWRSATSQETVGLLEDTDQPPSVSSEEEILDDETARVLHHTNLIEPNCSSVSSEPVVFSSVVENQVTLKGKQLMVESPGQPALEKASLPLTNESMLKESEEVSSMRQIAKSCSNRLNDEEERFEEVDLVLESAVDKAGRPFCSRLLHDLKPRLLARRDVLAAMAHSLLPLPAWVYRQYDLVRLLCIHYSFRLSSEISFNFSSFFLMWGIYYIG</sequence>
<dbReference type="Proteomes" id="UP000784294">
    <property type="component" value="Unassembled WGS sequence"/>
</dbReference>